<name>A0ABD1ZH83_9MARC</name>
<sequence>MGVASKLWWILKVRRTWQLDPNRVSFEDTKWCDGLAVLTTQIAKRLGCLGVDLDVDLYKFLLYEPGGHFAKHRDTEKHHRMFATSVKQPMLAITPCITPMPSMQSNLSSKDTDWFLSIQSAGPRLPKRVHPVLGAEMQGKIATQINVLHAEKRPFHYFLEHDYTPKSISAMDFQALKGKDRDRVVVLSVANSTIPFEQQFNFLHAKVELRTGYYGNGVNSKYHDELIET</sequence>
<proteinExistence type="predicted"/>
<protein>
    <submittedName>
        <fullName evidence="1">Uncharacterized protein</fullName>
    </submittedName>
</protein>
<comment type="caution">
    <text evidence="1">The sequence shown here is derived from an EMBL/GenBank/DDBJ whole genome shotgun (WGS) entry which is preliminary data.</text>
</comment>
<keyword evidence="2" id="KW-1185">Reference proteome</keyword>
<dbReference type="PANTHER" id="PTHR33099:SF7">
    <property type="entry name" value="MYND-TYPE DOMAIN-CONTAINING PROTEIN"/>
    <property type="match status" value="1"/>
</dbReference>
<dbReference type="AlphaFoldDB" id="A0ABD1ZH83"/>
<accession>A0ABD1ZH83</accession>
<evidence type="ECO:0000313" key="2">
    <source>
        <dbReference type="Proteomes" id="UP001605036"/>
    </source>
</evidence>
<dbReference type="EMBL" id="JBHFFA010000001">
    <property type="protein sequence ID" value="KAL2650330.1"/>
    <property type="molecule type" value="Genomic_DNA"/>
</dbReference>
<dbReference type="Proteomes" id="UP001605036">
    <property type="component" value="Unassembled WGS sequence"/>
</dbReference>
<reference evidence="1 2" key="1">
    <citation type="submission" date="2024-09" db="EMBL/GenBank/DDBJ databases">
        <title>Chromosome-scale assembly of Riccia fluitans.</title>
        <authorList>
            <person name="Paukszto L."/>
            <person name="Sawicki J."/>
            <person name="Karawczyk K."/>
            <person name="Piernik-Szablinska J."/>
            <person name="Szczecinska M."/>
            <person name="Mazdziarz M."/>
        </authorList>
    </citation>
    <scope>NUCLEOTIDE SEQUENCE [LARGE SCALE GENOMIC DNA]</scope>
    <source>
        <strain evidence="1">Rf_01</strain>
        <tissue evidence="1">Aerial parts of the thallus</tissue>
    </source>
</reference>
<evidence type="ECO:0000313" key="1">
    <source>
        <dbReference type="EMBL" id="KAL2650330.1"/>
    </source>
</evidence>
<gene>
    <name evidence="1" type="ORF">R1flu_018458</name>
</gene>
<dbReference type="PANTHER" id="PTHR33099">
    <property type="entry name" value="FE2OG DIOXYGENASE DOMAIN-CONTAINING PROTEIN"/>
    <property type="match status" value="1"/>
</dbReference>
<organism evidence="1 2">
    <name type="scientific">Riccia fluitans</name>
    <dbReference type="NCBI Taxonomy" id="41844"/>
    <lineage>
        <taxon>Eukaryota</taxon>
        <taxon>Viridiplantae</taxon>
        <taxon>Streptophyta</taxon>
        <taxon>Embryophyta</taxon>
        <taxon>Marchantiophyta</taxon>
        <taxon>Marchantiopsida</taxon>
        <taxon>Marchantiidae</taxon>
        <taxon>Marchantiales</taxon>
        <taxon>Ricciaceae</taxon>
        <taxon>Riccia</taxon>
    </lineage>
</organism>